<dbReference type="InterPro" id="IPR025724">
    <property type="entry name" value="GAG-pre-integrase_dom"/>
</dbReference>
<dbReference type="HOGENOM" id="CLU_2812788_0_0_1"/>
<name>A0A0C9UA74_SPHS4</name>
<protein>
    <recommendedName>
        <fullName evidence="1">GAG-pre-integrase domain-containing protein</fullName>
    </recommendedName>
</protein>
<accession>A0A0C9UA74</accession>
<dbReference type="Proteomes" id="UP000054279">
    <property type="component" value="Unassembled WGS sequence"/>
</dbReference>
<feature type="non-terminal residue" evidence="2">
    <location>
        <position position="1"/>
    </location>
</feature>
<evidence type="ECO:0000313" key="3">
    <source>
        <dbReference type="Proteomes" id="UP000054279"/>
    </source>
</evidence>
<sequence length="71" mass="7742">LGHVGYTAIKKMTSENMATGMPIDLSSPTPVCQFCILGKQTKTPIPKEWCGERATRVLEKVHADLMGPEVV</sequence>
<organism evidence="2 3">
    <name type="scientific">Sphaerobolus stellatus (strain SS14)</name>
    <dbReference type="NCBI Taxonomy" id="990650"/>
    <lineage>
        <taxon>Eukaryota</taxon>
        <taxon>Fungi</taxon>
        <taxon>Dikarya</taxon>
        <taxon>Basidiomycota</taxon>
        <taxon>Agaricomycotina</taxon>
        <taxon>Agaricomycetes</taxon>
        <taxon>Phallomycetidae</taxon>
        <taxon>Geastrales</taxon>
        <taxon>Sphaerobolaceae</taxon>
        <taxon>Sphaerobolus</taxon>
    </lineage>
</organism>
<dbReference type="AlphaFoldDB" id="A0A0C9UA74"/>
<dbReference type="OrthoDB" id="2713924at2759"/>
<feature type="domain" description="GAG-pre-integrase" evidence="1">
    <location>
        <begin position="1"/>
        <end position="40"/>
    </location>
</feature>
<dbReference type="EMBL" id="KN837147">
    <property type="protein sequence ID" value="KIJ40028.1"/>
    <property type="molecule type" value="Genomic_DNA"/>
</dbReference>
<evidence type="ECO:0000259" key="1">
    <source>
        <dbReference type="Pfam" id="PF13976"/>
    </source>
</evidence>
<dbReference type="Pfam" id="PF13976">
    <property type="entry name" value="gag_pre-integrs"/>
    <property type="match status" value="1"/>
</dbReference>
<proteinExistence type="predicted"/>
<gene>
    <name evidence="2" type="ORF">M422DRAFT_138156</name>
</gene>
<reference evidence="2 3" key="1">
    <citation type="submission" date="2014-06" db="EMBL/GenBank/DDBJ databases">
        <title>Evolutionary Origins and Diversification of the Mycorrhizal Mutualists.</title>
        <authorList>
            <consortium name="DOE Joint Genome Institute"/>
            <consortium name="Mycorrhizal Genomics Consortium"/>
            <person name="Kohler A."/>
            <person name="Kuo A."/>
            <person name="Nagy L.G."/>
            <person name="Floudas D."/>
            <person name="Copeland A."/>
            <person name="Barry K.W."/>
            <person name="Cichocki N."/>
            <person name="Veneault-Fourrey C."/>
            <person name="LaButti K."/>
            <person name="Lindquist E.A."/>
            <person name="Lipzen A."/>
            <person name="Lundell T."/>
            <person name="Morin E."/>
            <person name="Murat C."/>
            <person name="Riley R."/>
            <person name="Ohm R."/>
            <person name="Sun H."/>
            <person name="Tunlid A."/>
            <person name="Henrissat B."/>
            <person name="Grigoriev I.V."/>
            <person name="Hibbett D.S."/>
            <person name="Martin F."/>
        </authorList>
    </citation>
    <scope>NUCLEOTIDE SEQUENCE [LARGE SCALE GENOMIC DNA]</scope>
    <source>
        <strain evidence="2 3">SS14</strain>
    </source>
</reference>
<evidence type="ECO:0000313" key="2">
    <source>
        <dbReference type="EMBL" id="KIJ40028.1"/>
    </source>
</evidence>
<keyword evidence="3" id="KW-1185">Reference proteome</keyword>
<feature type="non-terminal residue" evidence="2">
    <location>
        <position position="71"/>
    </location>
</feature>